<dbReference type="InterPro" id="IPR050879">
    <property type="entry name" value="Acyltransferase_3"/>
</dbReference>
<protein>
    <submittedName>
        <fullName evidence="3">Acyltransferase</fullName>
    </submittedName>
</protein>
<feature type="transmembrane region" description="Helical" evidence="1">
    <location>
        <begin position="214"/>
        <end position="233"/>
    </location>
</feature>
<keyword evidence="1" id="KW-1133">Transmembrane helix</keyword>
<feature type="transmembrane region" description="Helical" evidence="1">
    <location>
        <begin position="12"/>
        <end position="31"/>
    </location>
</feature>
<dbReference type="InterPro" id="IPR002656">
    <property type="entry name" value="Acyl_transf_3_dom"/>
</dbReference>
<dbReference type="Pfam" id="PF01757">
    <property type="entry name" value="Acyl_transf_3"/>
    <property type="match status" value="1"/>
</dbReference>
<evidence type="ECO:0000256" key="1">
    <source>
        <dbReference type="SAM" id="Phobius"/>
    </source>
</evidence>
<comment type="caution">
    <text evidence="3">The sequence shown here is derived from an EMBL/GenBank/DDBJ whole genome shotgun (WGS) entry which is preliminary data.</text>
</comment>
<accession>A0A502DZ97</accession>
<evidence type="ECO:0000313" key="4">
    <source>
        <dbReference type="Proteomes" id="UP000319212"/>
    </source>
</evidence>
<dbReference type="OrthoDB" id="9796461at2"/>
<feature type="transmembrane region" description="Helical" evidence="1">
    <location>
        <begin position="289"/>
        <end position="308"/>
    </location>
</feature>
<dbReference type="EMBL" id="RCZI01000001">
    <property type="protein sequence ID" value="TPG30444.1"/>
    <property type="molecule type" value="Genomic_DNA"/>
</dbReference>
<keyword evidence="1" id="KW-0812">Transmembrane</keyword>
<organism evidence="3 4">
    <name type="scientific">Variovorax guangxiensis</name>
    <dbReference type="NCBI Taxonomy" id="1775474"/>
    <lineage>
        <taxon>Bacteria</taxon>
        <taxon>Pseudomonadati</taxon>
        <taxon>Pseudomonadota</taxon>
        <taxon>Betaproteobacteria</taxon>
        <taxon>Burkholderiales</taxon>
        <taxon>Comamonadaceae</taxon>
        <taxon>Variovorax</taxon>
    </lineage>
</organism>
<reference evidence="3 4" key="1">
    <citation type="journal article" date="2019" name="Environ. Microbiol.">
        <title>Species interactions and distinct microbial communities in high Arctic permafrost affected cryosols are associated with the CH4 and CO2 gas fluxes.</title>
        <authorList>
            <person name="Altshuler I."/>
            <person name="Hamel J."/>
            <person name="Turney S."/>
            <person name="Magnuson E."/>
            <person name="Levesque R."/>
            <person name="Greer C."/>
            <person name="Whyte L.G."/>
        </authorList>
    </citation>
    <scope>NUCLEOTIDE SEQUENCE [LARGE SCALE GENOMIC DNA]</scope>
    <source>
        <strain evidence="3 4">S06.C</strain>
    </source>
</reference>
<dbReference type="GO" id="GO:0000271">
    <property type="term" value="P:polysaccharide biosynthetic process"/>
    <property type="evidence" value="ECO:0007669"/>
    <property type="project" value="TreeGrafter"/>
</dbReference>
<name>A0A502DZ97_9BURK</name>
<keyword evidence="3" id="KW-0808">Transferase</keyword>
<dbReference type="AlphaFoldDB" id="A0A502DZ97"/>
<dbReference type="RefSeq" id="WP_140838389.1">
    <property type="nucleotide sequence ID" value="NZ_RCZI01000001.1"/>
</dbReference>
<gene>
    <name evidence="3" type="ORF">EAH82_02855</name>
</gene>
<dbReference type="PANTHER" id="PTHR23028:SF53">
    <property type="entry name" value="ACYL_TRANSF_3 DOMAIN-CONTAINING PROTEIN"/>
    <property type="match status" value="1"/>
</dbReference>
<feature type="transmembrane region" description="Helical" evidence="1">
    <location>
        <begin position="178"/>
        <end position="205"/>
    </location>
</feature>
<dbReference type="Proteomes" id="UP000319212">
    <property type="component" value="Unassembled WGS sequence"/>
</dbReference>
<proteinExistence type="predicted"/>
<evidence type="ECO:0000259" key="2">
    <source>
        <dbReference type="Pfam" id="PF01757"/>
    </source>
</evidence>
<evidence type="ECO:0000313" key="3">
    <source>
        <dbReference type="EMBL" id="TPG30444.1"/>
    </source>
</evidence>
<feature type="transmembrane region" description="Helical" evidence="1">
    <location>
        <begin position="147"/>
        <end position="166"/>
    </location>
</feature>
<keyword evidence="1" id="KW-0472">Membrane</keyword>
<feature type="domain" description="Acyltransferase 3" evidence="2">
    <location>
        <begin position="15"/>
        <end position="336"/>
    </location>
</feature>
<dbReference type="GO" id="GO:0016020">
    <property type="term" value="C:membrane"/>
    <property type="evidence" value="ECO:0007669"/>
    <property type="project" value="TreeGrafter"/>
</dbReference>
<dbReference type="PANTHER" id="PTHR23028">
    <property type="entry name" value="ACETYLTRANSFERASE"/>
    <property type="match status" value="1"/>
</dbReference>
<sequence length="367" mass="40691">MKSTRTIDGDTSLVLDSLRLGAALVVLLWHAKDMWFPEKIFPADQPGDPSHTAVVVFFVLSGFVIAFTTDTRQPTLPEYMQARLARLCSMCVPALLLTAVAEFAVRANADPELMAAYVRGAFGPRYLITGAFMNEAWTMSAAPPSNAALWSLSFEFWYYVIFGLWFCTGRGWKSWLLATGACLVAGPKIVLMMPVWLMGCAAYWLPRPQTSRRWAWIGVLLALLAAVWAIEVIRPWPFYIGAAPFYFANQFATDWAAAIFVAAGLWLVPPSQLRSALALPSALVGRVRAAADLTFPIYVLHFPLLVLWRALVGTRIGNSAQYALAVSVVLLISCALGVLLERQRSRWSQLFRWLGKRSARIGRPTSL</sequence>
<feature type="transmembrane region" description="Helical" evidence="1">
    <location>
        <begin position="245"/>
        <end position="268"/>
    </location>
</feature>
<dbReference type="GO" id="GO:0016747">
    <property type="term" value="F:acyltransferase activity, transferring groups other than amino-acyl groups"/>
    <property type="evidence" value="ECO:0007669"/>
    <property type="project" value="InterPro"/>
</dbReference>
<feature type="transmembrane region" description="Helical" evidence="1">
    <location>
        <begin position="320"/>
        <end position="340"/>
    </location>
</feature>
<keyword evidence="3" id="KW-0012">Acyltransferase</keyword>
<feature type="transmembrane region" description="Helical" evidence="1">
    <location>
        <begin position="51"/>
        <end position="72"/>
    </location>
</feature>